<dbReference type="InterPro" id="IPR010982">
    <property type="entry name" value="Lambda_DNA-bd_dom_sf"/>
</dbReference>
<protein>
    <recommendedName>
        <fullName evidence="1">HTH cro/C1-type domain-containing protein</fullName>
    </recommendedName>
</protein>
<evidence type="ECO:0000259" key="1">
    <source>
        <dbReference type="PROSITE" id="PS50943"/>
    </source>
</evidence>
<dbReference type="OrthoDB" id="4224831at2"/>
<name>A0A1U9R0Z7_STRNV</name>
<dbReference type="RefSeq" id="WP_159392541.1">
    <property type="nucleotide sequence ID" value="NZ_CP018047.1"/>
</dbReference>
<dbReference type="Pfam" id="PF13560">
    <property type="entry name" value="HTH_31"/>
    <property type="match status" value="1"/>
</dbReference>
<evidence type="ECO:0000313" key="3">
    <source>
        <dbReference type="Proteomes" id="UP000189677"/>
    </source>
</evidence>
<dbReference type="Pfam" id="PF19054">
    <property type="entry name" value="DUF5753"/>
    <property type="match status" value="1"/>
</dbReference>
<feature type="domain" description="HTH cro/C1-type" evidence="1">
    <location>
        <begin position="29"/>
        <end position="84"/>
    </location>
</feature>
<dbReference type="Proteomes" id="UP000189677">
    <property type="component" value="Chromosome"/>
</dbReference>
<gene>
    <name evidence="2" type="ORF">BBN63_32220</name>
</gene>
<dbReference type="PROSITE" id="PS50943">
    <property type="entry name" value="HTH_CROC1"/>
    <property type="match status" value="1"/>
</dbReference>
<dbReference type="CDD" id="cd00093">
    <property type="entry name" value="HTH_XRE"/>
    <property type="match status" value="1"/>
</dbReference>
<dbReference type="KEGG" id="snw:BBN63_32220"/>
<keyword evidence="3" id="KW-1185">Reference proteome</keyword>
<dbReference type="InterPro" id="IPR001387">
    <property type="entry name" value="Cro/C1-type_HTH"/>
</dbReference>
<dbReference type="InterPro" id="IPR043917">
    <property type="entry name" value="DUF5753"/>
</dbReference>
<dbReference type="GO" id="GO:0003677">
    <property type="term" value="F:DNA binding"/>
    <property type="evidence" value="ECO:0007669"/>
    <property type="project" value="InterPro"/>
</dbReference>
<proteinExistence type="predicted"/>
<evidence type="ECO:0000313" key="2">
    <source>
        <dbReference type="EMBL" id="AQU70152.1"/>
    </source>
</evidence>
<organism evidence="2 3">
    <name type="scientific">Streptomyces niveus</name>
    <name type="common">Streptomyces spheroides</name>
    <dbReference type="NCBI Taxonomy" id="193462"/>
    <lineage>
        <taxon>Bacteria</taxon>
        <taxon>Bacillati</taxon>
        <taxon>Actinomycetota</taxon>
        <taxon>Actinomycetes</taxon>
        <taxon>Kitasatosporales</taxon>
        <taxon>Streptomycetaceae</taxon>
        <taxon>Streptomyces</taxon>
    </lineage>
</organism>
<dbReference type="AlphaFoldDB" id="A0A1U9R0Z7"/>
<dbReference type="Gene3D" id="1.10.260.40">
    <property type="entry name" value="lambda repressor-like DNA-binding domains"/>
    <property type="match status" value="1"/>
</dbReference>
<dbReference type="SMART" id="SM00530">
    <property type="entry name" value="HTH_XRE"/>
    <property type="match status" value="1"/>
</dbReference>
<dbReference type="EMBL" id="CP018047">
    <property type="protein sequence ID" value="AQU70152.1"/>
    <property type="molecule type" value="Genomic_DNA"/>
</dbReference>
<sequence length="314" mass="35051">MAGHVLALVGGEEPPSTPNAAARLVGAALQHLRTEKRLNQADVVGKVQGIKSGSTLSRYENAGTKLDEYTVVALCRFYGAPEIIVEESVLLVRQSLQQGWWAGYSDVVPEFLAHLFALEASSKVIRTYQQINIPGMLQTAGYARAVMHGFYQAHADEKVRRANEQTVRRRLHVRQQRQHLLDQDDAPIYEALIAESVLTQALGGRGPMREQLRQLYNVAENKPNVHIRILPSQALELGGALHPAMTLFKPHHSDVGRMVYLENHNRNGDYLVKTDEVERYQAALDDLWLRSGSKGETLTLLGQYIDRLVDGSDE</sequence>
<accession>A0A1U9R0Z7</accession>
<reference evidence="2 3" key="1">
    <citation type="submission" date="2016-11" db="EMBL/GenBank/DDBJ databases">
        <title>Complete genome sequence of Streptomyces niveus SCSIO 3406.</title>
        <authorList>
            <person name="Zhu Q."/>
            <person name="Cheng W."/>
            <person name="Song Y."/>
            <person name="Li Q."/>
            <person name="Ju J."/>
        </authorList>
    </citation>
    <scope>NUCLEOTIDE SEQUENCE [LARGE SCALE GENOMIC DNA]</scope>
    <source>
        <strain evidence="2 3">SCSIO 3406</strain>
    </source>
</reference>
<dbReference type="SUPFAM" id="SSF47413">
    <property type="entry name" value="lambda repressor-like DNA-binding domains"/>
    <property type="match status" value="1"/>
</dbReference>